<name>A0A413T556_9BACT</name>
<comment type="caution">
    <text evidence="1">The sequence shown here is derived from an EMBL/GenBank/DDBJ whole genome shotgun (WGS) entry which is preliminary data.</text>
</comment>
<reference evidence="1 2" key="1">
    <citation type="submission" date="2018-08" db="EMBL/GenBank/DDBJ databases">
        <title>A genome reference for cultivated species of the human gut microbiota.</title>
        <authorList>
            <person name="Zou Y."/>
            <person name="Xue W."/>
            <person name="Luo G."/>
        </authorList>
    </citation>
    <scope>NUCLEOTIDE SEQUENCE [LARGE SCALE GENOMIC DNA]</scope>
    <source>
        <strain evidence="1 2">AM42-38</strain>
    </source>
</reference>
<evidence type="ECO:0008006" key="3">
    <source>
        <dbReference type="Google" id="ProtNLM"/>
    </source>
</evidence>
<gene>
    <name evidence="1" type="ORF">DW921_00500</name>
</gene>
<accession>A0A413T556</accession>
<protein>
    <recommendedName>
        <fullName evidence="3">Phage tail protein</fullName>
    </recommendedName>
</protein>
<evidence type="ECO:0000313" key="1">
    <source>
        <dbReference type="EMBL" id="RHA78977.1"/>
    </source>
</evidence>
<dbReference type="AlphaFoldDB" id="A0A413T556"/>
<dbReference type="EMBL" id="QSFT01000001">
    <property type="protein sequence ID" value="RHA78977.1"/>
    <property type="molecule type" value="Genomic_DNA"/>
</dbReference>
<organism evidence="1 2">
    <name type="scientific">Phocaeicola coprophilus</name>
    <dbReference type="NCBI Taxonomy" id="387090"/>
    <lineage>
        <taxon>Bacteria</taxon>
        <taxon>Pseudomonadati</taxon>
        <taxon>Bacteroidota</taxon>
        <taxon>Bacteroidia</taxon>
        <taxon>Bacteroidales</taxon>
        <taxon>Bacteroidaceae</taxon>
        <taxon>Phocaeicola</taxon>
    </lineage>
</organism>
<sequence length="148" mass="17166">MDLTGYLTINGTDVWTEYGAFLGETEEGGHVNMDALLRMPKAKDITTVDFRERNGVELPQNPNVKLGSIERTLQFWLRGNSAADRLDKYQRMMTLITSGMLTINVKNYRTYNMVYQDMPAEPDWYGSYERDRFYVLFSVKFLEPQPSV</sequence>
<evidence type="ECO:0000313" key="2">
    <source>
        <dbReference type="Proteomes" id="UP000283855"/>
    </source>
</evidence>
<dbReference type="RefSeq" id="WP_118399789.1">
    <property type="nucleotide sequence ID" value="NZ_CABJGD010000001.1"/>
</dbReference>
<proteinExistence type="predicted"/>
<dbReference type="Proteomes" id="UP000283855">
    <property type="component" value="Unassembled WGS sequence"/>
</dbReference>